<comment type="caution">
    <text evidence="2">The sequence shown here is derived from an EMBL/GenBank/DDBJ whole genome shotgun (WGS) entry which is preliminary data.</text>
</comment>
<dbReference type="InterPro" id="IPR007445">
    <property type="entry name" value="PilO"/>
</dbReference>
<sequence>MGLKWLAKLKEKFAKSQTRTLMLAAAIAIALIIIFVIYPAALNLWGISQEITRQKKELENRQAKNYELKDIIASYKRYEPKLELLNRSVMSKNRELEFITTLEDIAARCNLQQKITIGDYQAMPGTAFNKMPLQVTLQGAYLDEAAYLQALEKLPPYVNIKQINLSAAPAGGQPADASISAGAGRIITMFIAADTFWQ</sequence>
<dbReference type="Pfam" id="PF04350">
    <property type="entry name" value="PilO"/>
    <property type="match status" value="1"/>
</dbReference>
<dbReference type="InterPro" id="IPR014717">
    <property type="entry name" value="Transl_elong_EF1B/ribsomal_bS6"/>
</dbReference>
<protein>
    <recommendedName>
        <fullName evidence="4">Type 4a pilus biogenesis protein PilO</fullName>
    </recommendedName>
</protein>
<evidence type="ECO:0008006" key="4">
    <source>
        <dbReference type="Google" id="ProtNLM"/>
    </source>
</evidence>
<dbReference type="GO" id="GO:0043683">
    <property type="term" value="P:type IV pilus assembly"/>
    <property type="evidence" value="ECO:0007669"/>
    <property type="project" value="InterPro"/>
</dbReference>
<feature type="transmembrane region" description="Helical" evidence="1">
    <location>
        <begin position="21"/>
        <end position="45"/>
    </location>
</feature>
<evidence type="ECO:0000313" key="3">
    <source>
        <dbReference type="Proteomes" id="UP000229335"/>
    </source>
</evidence>
<keyword evidence="1" id="KW-0472">Membrane</keyword>
<accession>A0A2M6WMH5</accession>
<gene>
    <name evidence="2" type="ORF">COU00_01720</name>
</gene>
<evidence type="ECO:0000313" key="2">
    <source>
        <dbReference type="EMBL" id="PIT93934.1"/>
    </source>
</evidence>
<dbReference type="Proteomes" id="UP000229335">
    <property type="component" value="Unassembled WGS sequence"/>
</dbReference>
<dbReference type="Gene3D" id="3.30.70.60">
    <property type="match status" value="1"/>
</dbReference>
<proteinExistence type="predicted"/>
<evidence type="ECO:0000256" key="1">
    <source>
        <dbReference type="SAM" id="Phobius"/>
    </source>
</evidence>
<dbReference type="EMBL" id="PFAS01000026">
    <property type="protein sequence ID" value="PIT93934.1"/>
    <property type="molecule type" value="Genomic_DNA"/>
</dbReference>
<keyword evidence="1" id="KW-0812">Transmembrane</keyword>
<dbReference type="GO" id="GO:0043107">
    <property type="term" value="P:type IV pilus-dependent motility"/>
    <property type="evidence" value="ECO:0007669"/>
    <property type="project" value="InterPro"/>
</dbReference>
<keyword evidence="1" id="KW-1133">Transmembrane helix</keyword>
<name>A0A2M6WMH5_9BACT</name>
<reference evidence="3" key="1">
    <citation type="submission" date="2017-09" db="EMBL/GenBank/DDBJ databases">
        <title>Depth-based differentiation of microbial function through sediment-hosted aquifers and enrichment of novel symbionts in the deep terrestrial subsurface.</title>
        <authorList>
            <person name="Probst A.J."/>
            <person name="Ladd B."/>
            <person name="Jarett J.K."/>
            <person name="Geller-Mcgrath D.E."/>
            <person name="Sieber C.M.K."/>
            <person name="Emerson J.B."/>
            <person name="Anantharaman K."/>
            <person name="Thomas B.C."/>
            <person name="Malmstrom R."/>
            <person name="Stieglmeier M."/>
            <person name="Klingl A."/>
            <person name="Woyke T."/>
            <person name="Ryan C.M."/>
            <person name="Banfield J.F."/>
        </authorList>
    </citation>
    <scope>NUCLEOTIDE SEQUENCE [LARGE SCALE GENOMIC DNA]</scope>
</reference>
<organism evidence="2 3">
    <name type="scientific">Candidatus Falkowbacteria bacterium CG10_big_fil_rev_8_21_14_0_10_43_11</name>
    <dbReference type="NCBI Taxonomy" id="1974568"/>
    <lineage>
        <taxon>Bacteria</taxon>
        <taxon>Candidatus Falkowiibacteriota</taxon>
    </lineage>
</organism>
<dbReference type="AlphaFoldDB" id="A0A2M6WMH5"/>